<accession>A0A6L5JWV7</accession>
<dbReference type="PANTHER" id="PTHR38075:SF1">
    <property type="entry name" value="DUF4139 DOMAIN-CONTAINING PROTEIN"/>
    <property type="match status" value="1"/>
</dbReference>
<dbReference type="Proteomes" id="UP000480275">
    <property type="component" value="Unassembled WGS sequence"/>
</dbReference>
<feature type="domain" description="DUF4139" evidence="2">
    <location>
        <begin position="187"/>
        <end position="473"/>
    </location>
</feature>
<evidence type="ECO:0000259" key="2">
    <source>
        <dbReference type="Pfam" id="PF13598"/>
    </source>
</evidence>
<evidence type="ECO:0000256" key="1">
    <source>
        <dbReference type="SAM" id="SignalP"/>
    </source>
</evidence>
<evidence type="ECO:0000313" key="4">
    <source>
        <dbReference type="Proteomes" id="UP000480275"/>
    </source>
</evidence>
<protein>
    <submittedName>
        <fullName evidence="3">DUF4139 domain-containing protein</fullName>
    </submittedName>
</protein>
<feature type="signal peptide" evidence="1">
    <location>
        <begin position="1"/>
        <end position="19"/>
    </location>
</feature>
<dbReference type="InterPro" id="IPR037291">
    <property type="entry name" value="DUF4139"/>
</dbReference>
<reference evidence="3 4" key="1">
    <citation type="submission" date="2019-10" db="EMBL/GenBank/DDBJ databases">
        <title>Whole-genome sequence of the purple nonsulfur photosynthetic bacterium Rhodocyclus tenuis.</title>
        <authorList>
            <person name="Kyndt J.A."/>
            <person name="Meyer T.E."/>
        </authorList>
    </citation>
    <scope>NUCLEOTIDE SEQUENCE [LARGE SCALE GENOMIC DNA]</scope>
    <source>
        <strain evidence="3 4">DSM 110</strain>
    </source>
</reference>
<dbReference type="EMBL" id="WIXJ01000001">
    <property type="protein sequence ID" value="MQY50678.1"/>
    <property type="molecule type" value="Genomic_DNA"/>
</dbReference>
<feature type="chain" id="PRO_5027099040" evidence="1">
    <location>
        <begin position="20"/>
        <end position="477"/>
    </location>
</feature>
<proteinExistence type="predicted"/>
<keyword evidence="1" id="KW-0732">Signal</keyword>
<dbReference type="AlphaFoldDB" id="A0A6L5JWV7"/>
<comment type="caution">
    <text evidence="3">The sequence shown here is derived from an EMBL/GenBank/DDBJ whole genome shotgun (WGS) entry which is preliminary data.</text>
</comment>
<sequence>MRMRGLLAIGMLLASGASAQSVAGEASGERVAAASEREATAITVYNDDLALVRERRRVSLPAGVVRLAWREVSGQIRPETAALQAVDGARLSVLEQNFDFDLLTPEKLLEKYVGREVTVLRTPRAAADESRERATVLSANNGVVLRFADRVETGVPGRLLFDAVPPSLRDRPTLTMLLDTAGGARSLELSYLTGGLGWHADYVANLSADARHMDLAGWVTLTNSSGAAYEDVQLQLVAGTPNRVREMAPLRAVMMAAGARAKADAVEESLLDYHLYRIARPTSIADNQTKQLALLSAAAVPVRREYVLAGSEAIFRGRAGSGVEKLKPAVFIEFANRGGDLGVPLPAGVVRVYARDRQGAAQFVGEDRLAHTAKNETVRVRLGEAFDLNAERRQAAFRTLAEGKIEATVHYELRNARDEAVTVRVQESVPGDAEIVQQSRPGGRESAQLAVWTLEVPANGTAALDYSLRFRAPAAER</sequence>
<organism evidence="3 4">
    <name type="scientific">Rhodocyclus tenuis</name>
    <name type="common">Rhodospirillum tenue</name>
    <dbReference type="NCBI Taxonomy" id="1066"/>
    <lineage>
        <taxon>Bacteria</taxon>
        <taxon>Pseudomonadati</taxon>
        <taxon>Pseudomonadota</taxon>
        <taxon>Betaproteobacteria</taxon>
        <taxon>Rhodocyclales</taxon>
        <taxon>Rhodocyclaceae</taxon>
        <taxon>Rhodocyclus</taxon>
    </lineage>
</organism>
<gene>
    <name evidence="3" type="ORF">GHK24_02645</name>
</gene>
<name>A0A6L5JWV7_RHOTE</name>
<dbReference type="PANTHER" id="PTHR38075">
    <property type="entry name" value="DUF4139 DOMAIN-CONTAINING PROTEIN"/>
    <property type="match status" value="1"/>
</dbReference>
<dbReference type="Pfam" id="PF13598">
    <property type="entry name" value="DUF4139"/>
    <property type="match status" value="1"/>
</dbReference>
<evidence type="ECO:0000313" key="3">
    <source>
        <dbReference type="EMBL" id="MQY50678.1"/>
    </source>
</evidence>
<dbReference type="OrthoDB" id="9808067at2"/>